<feature type="transmembrane region" description="Helical" evidence="8">
    <location>
        <begin position="21"/>
        <end position="43"/>
    </location>
</feature>
<feature type="transmembrane region" description="Helical" evidence="8">
    <location>
        <begin position="383"/>
        <end position="405"/>
    </location>
</feature>
<dbReference type="InterPro" id="IPR011701">
    <property type="entry name" value="MFS"/>
</dbReference>
<evidence type="ECO:0000256" key="8">
    <source>
        <dbReference type="SAM" id="Phobius"/>
    </source>
</evidence>
<dbReference type="AlphaFoldDB" id="A0A852WPT1"/>
<dbReference type="EMBL" id="JACCAB010000001">
    <property type="protein sequence ID" value="NYG07252.1"/>
    <property type="molecule type" value="Genomic_DNA"/>
</dbReference>
<feature type="transmembrane region" description="Helical" evidence="8">
    <location>
        <begin position="175"/>
        <end position="194"/>
    </location>
</feature>
<reference evidence="10 11" key="1">
    <citation type="submission" date="2020-07" db="EMBL/GenBank/DDBJ databases">
        <title>Sequencing the genomes of 1000 actinobacteria strains.</title>
        <authorList>
            <person name="Klenk H.-P."/>
        </authorList>
    </citation>
    <scope>NUCLEOTIDE SEQUENCE [LARGE SCALE GENOMIC DNA]</scope>
    <source>
        <strain evidence="10 11">DSM 23987</strain>
    </source>
</reference>
<feature type="transmembrane region" description="Helical" evidence="8">
    <location>
        <begin position="87"/>
        <end position="103"/>
    </location>
</feature>
<protein>
    <submittedName>
        <fullName evidence="10">MFS family permease</fullName>
    </submittedName>
</protein>
<dbReference type="PANTHER" id="PTHR23517">
    <property type="entry name" value="RESISTANCE PROTEIN MDTM, PUTATIVE-RELATED-RELATED"/>
    <property type="match status" value="1"/>
</dbReference>
<feature type="transmembrane region" description="Helical" evidence="8">
    <location>
        <begin position="231"/>
        <end position="256"/>
    </location>
</feature>
<dbReference type="InterPro" id="IPR050171">
    <property type="entry name" value="MFS_Transporters"/>
</dbReference>
<accession>A0A852WPT1</accession>
<feature type="region of interest" description="Disordered" evidence="7">
    <location>
        <begin position="416"/>
        <end position="435"/>
    </location>
</feature>
<organism evidence="10 11">
    <name type="scientific">Pedococcus badiiscoriae</name>
    <dbReference type="NCBI Taxonomy" id="642776"/>
    <lineage>
        <taxon>Bacteria</taxon>
        <taxon>Bacillati</taxon>
        <taxon>Actinomycetota</taxon>
        <taxon>Actinomycetes</taxon>
        <taxon>Micrococcales</taxon>
        <taxon>Intrasporangiaceae</taxon>
        <taxon>Pedococcus</taxon>
    </lineage>
</organism>
<dbReference type="GO" id="GO:0005886">
    <property type="term" value="C:plasma membrane"/>
    <property type="evidence" value="ECO:0007669"/>
    <property type="project" value="UniProtKB-SubCell"/>
</dbReference>
<sequence length="435" mass="44302">MPRSESSRGLDTEPAFSLRGIAVPAYGPTIIVAIGSGAVVPIVTLSALDLGATPAVAALTAGLALVAELFFAVPAGALVHRIGERRALLWACAVDAVAAFVALTAPSLAVLMVTVFAMGFTSSVFTVARQAYLIDAVPFSMRARALSTLGGVNRIGMFIGPFLGAPIIHLWGPRAGFAVAVAAGLSAAALVRLGPDLTAAHEARAKEQAKDDAQDRTPVSTATVLWDHRRVYLTIGLGIMVIGAARSARVVLLPLWAAHVGLSASTTAVIFGIVAGVEMLLFYPAGSVMDRFGRIWVAGPCVVLLGIGTMALPLSHTALAVTAVALVAAVGNGMGSGIVMTLGADSAPEQGRSQFLGGWRFVSVLGGSGSPALISLVTAQAGLAAACVSLGGLALVGSGWLGYWVPRYDPAREARREARRDAGRGGAKGRGAGDP</sequence>
<dbReference type="InterPro" id="IPR036259">
    <property type="entry name" value="MFS_trans_sf"/>
</dbReference>
<evidence type="ECO:0000256" key="5">
    <source>
        <dbReference type="ARBA" id="ARBA00022989"/>
    </source>
</evidence>
<feature type="transmembrane region" description="Helical" evidence="8">
    <location>
        <begin position="262"/>
        <end position="283"/>
    </location>
</feature>
<evidence type="ECO:0000313" key="11">
    <source>
        <dbReference type="Proteomes" id="UP000573599"/>
    </source>
</evidence>
<keyword evidence="4 8" id="KW-0812">Transmembrane</keyword>
<evidence type="ECO:0000259" key="9">
    <source>
        <dbReference type="PROSITE" id="PS50850"/>
    </source>
</evidence>
<feature type="transmembrane region" description="Helical" evidence="8">
    <location>
        <begin position="109"/>
        <end position="128"/>
    </location>
</feature>
<evidence type="ECO:0000256" key="3">
    <source>
        <dbReference type="ARBA" id="ARBA00022475"/>
    </source>
</evidence>
<evidence type="ECO:0000313" key="10">
    <source>
        <dbReference type="EMBL" id="NYG07252.1"/>
    </source>
</evidence>
<dbReference type="InterPro" id="IPR020846">
    <property type="entry name" value="MFS_dom"/>
</dbReference>
<feature type="transmembrane region" description="Helical" evidence="8">
    <location>
        <begin position="55"/>
        <end position="75"/>
    </location>
</feature>
<evidence type="ECO:0000256" key="1">
    <source>
        <dbReference type="ARBA" id="ARBA00004651"/>
    </source>
</evidence>
<keyword evidence="3" id="KW-1003">Cell membrane</keyword>
<feature type="transmembrane region" description="Helical" evidence="8">
    <location>
        <begin position="149"/>
        <end position="169"/>
    </location>
</feature>
<feature type="transmembrane region" description="Helical" evidence="8">
    <location>
        <begin position="295"/>
        <end position="312"/>
    </location>
</feature>
<evidence type="ECO:0000256" key="2">
    <source>
        <dbReference type="ARBA" id="ARBA00022448"/>
    </source>
</evidence>
<dbReference type="RefSeq" id="WP_179421623.1">
    <property type="nucleotide sequence ID" value="NZ_JACCAB010000001.1"/>
</dbReference>
<proteinExistence type="predicted"/>
<dbReference type="Proteomes" id="UP000573599">
    <property type="component" value="Unassembled WGS sequence"/>
</dbReference>
<keyword evidence="11" id="KW-1185">Reference proteome</keyword>
<dbReference type="GO" id="GO:0022857">
    <property type="term" value="F:transmembrane transporter activity"/>
    <property type="evidence" value="ECO:0007669"/>
    <property type="project" value="InterPro"/>
</dbReference>
<keyword evidence="5 8" id="KW-1133">Transmembrane helix</keyword>
<gene>
    <name evidence="10" type="ORF">BJ986_001739</name>
</gene>
<dbReference type="PROSITE" id="PS50850">
    <property type="entry name" value="MFS"/>
    <property type="match status" value="1"/>
</dbReference>
<evidence type="ECO:0000256" key="7">
    <source>
        <dbReference type="SAM" id="MobiDB-lite"/>
    </source>
</evidence>
<dbReference type="SUPFAM" id="SSF103473">
    <property type="entry name" value="MFS general substrate transporter"/>
    <property type="match status" value="1"/>
</dbReference>
<comment type="subcellular location">
    <subcellularLocation>
        <location evidence="1">Cell membrane</location>
        <topology evidence="1">Multi-pass membrane protein</topology>
    </subcellularLocation>
</comment>
<dbReference type="Pfam" id="PF07690">
    <property type="entry name" value="MFS_1"/>
    <property type="match status" value="1"/>
</dbReference>
<evidence type="ECO:0000256" key="6">
    <source>
        <dbReference type="ARBA" id="ARBA00023136"/>
    </source>
</evidence>
<feature type="domain" description="Major facilitator superfamily (MFS) profile" evidence="9">
    <location>
        <begin position="21"/>
        <end position="409"/>
    </location>
</feature>
<feature type="transmembrane region" description="Helical" evidence="8">
    <location>
        <begin position="318"/>
        <end position="343"/>
    </location>
</feature>
<feature type="compositionally biased region" description="Gly residues" evidence="7">
    <location>
        <begin position="424"/>
        <end position="435"/>
    </location>
</feature>
<feature type="transmembrane region" description="Helical" evidence="8">
    <location>
        <begin position="355"/>
        <end position="377"/>
    </location>
</feature>
<dbReference type="Gene3D" id="1.20.1250.20">
    <property type="entry name" value="MFS general substrate transporter like domains"/>
    <property type="match status" value="2"/>
</dbReference>
<name>A0A852WPT1_9MICO</name>
<evidence type="ECO:0000256" key="4">
    <source>
        <dbReference type="ARBA" id="ARBA00022692"/>
    </source>
</evidence>
<comment type="caution">
    <text evidence="10">The sequence shown here is derived from an EMBL/GenBank/DDBJ whole genome shotgun (WGS) entry which is preliminary data.</text>
</comment>
<keyword evidence="2" id="KW-0813">Transport</keyword>
<keyword evidence="6 8" id="KW-0472">Membrane</keyword>
<dbReference type="PANTHER" id="PTHR23517:SF3">
    <property type="entry name" value="INTEGRAL MEMBRANE TRANSPORT PROTEIN"/>
    <property type="match status" value="1"/>
</dbReference>